<protein>
    <submittedName>
        <fullName evidence="1">Uncharacterized protein</fullName>
    </submittedName>
</protein>
<name>A0A843VRR6_COLES</name>
<dbReference type="Proteomes" id="UP000652761">
    <property type="component" value="Unassembled WGS sequence"/>
</dbReference>
<dbReference type="AlphaFoldDB" id="A0A843VRR6"/>
<dbReference type="EMBL" id="NMUH01002423">
    <property type="protein sequence ID" value="MQL99871.1"/>
    <property type="molecule type" value="Genomic_DNA"/>
</dbReference>
<accession>A0A843VRR6</accession>
<sequence length="334" mass="34985">MHQSPNGKPAGMYPLHRPPGPVGLTRFGSAPGSLLTTLVDSVVGGETCGGGENEFSAAADNMIGRFFTGESPCLTSESSCKAGVSPDLAAYGKRKAPGGMGLGLQRSYGLNEMAVEDLEMGIGAGGLRTGSSSLIRHSSSPAGFLSHLMVDNGLSRGESYHHAGADNVHAMANRSLKSQLSFSSRQDSLSQISEVSIPDVGESVGGSNSSDEAAAGTVGQSFISSNFHLGSWDETNSIVFSATPGKRKDNNGDIIATLGGMDPSQFGLQKASLEMDKFLQIPQDSVPCKIRAKRGCATHPRSIAERVSDTFMKDSLPSYMHGHLITYACMHLLT</sequence>
<evidence type="ECO:0000313" key="1">
    <source>
        <dbReference type="EMBL" id="MQL99871.1"/>
    </source>
</evidence>
<organism evidence="1 2">
    <name type="scientific">Colocasia esculenta</name>
    <name type="common">Wild taro</name>
    <name type="synonym">Arum esculentum</name>
    <dbReference type="NCBI Taxonomy" id="4460"/>
    <lineage>
        <taxon>Eukaryota</taxon>
        <taxon>Viridiplantae</taxon>
        <taxon>Streptophyta</taxon>
        <taxon>Embryophyta</taxon>
        <taxon>Tracheophyta</taxon>
        <taxon>Spermatophyta</taxon>
        <taxon>Magnoliopsida</taxon>
        <taxon>Liliopsida</taxon>
        <taxon>Araceae</taxon>
        <taxon>Aroideae</taxon>
        <taxon>Colocasieae</taxon>
        <taxon>Colocasia</taxon>
    </lineage>
</organism>
<proteinExistence type="predicted"/>
<keyword evidence="2" id="KW-1185">Reference proteome</keyword>
<comment type="caution">
    <text evidence="1">The sequence shown here is derived from an EMBL/GenBank/DDBJ whole genome shotgun (WGS) entry which is preliminary data.</text>
</comment>
<gene>
    <name evidence="1" type="ORF">Taro_032606</name>
</gene>
<evidence type="ECO:0000313" key="2">
    <source>
        <dbReference type="Proteomes" id="UP000652761"/>
    </source>
</evidence>
<dbReference type="OrthoDB" id="2019494at2759"/>
<reference evidence="1" key="1">
    <citation type="submission" date="2017-07" db="EMBL/GenBank/DDBJ databases">
        <title>Taro Niue Genome Assembly and Annotation.</title>
        <authorList>
            <person name="Atibalentja N."/>
            <person name="Keating K."/>
            <person name="Fields C.J."/>
        </authorList>
    </citation>
    <scope>NUCLEOTIDE SEQUENCE</scope>
    <source>
        <strain evidence="1">Niue_2</strain>
        <tissue evidence="1">Leaf</tissue>
    </source>
</reference>